<keyword evidence="4" id="KW-1185">Reference proteome</keyword>
<keyword evidence="2" id="KW-0472">Membrane</keyword>
<reference evidence="3" key="1">
    <citation type="journal article" date="2023" name="G3 (Bethesda)">
        <title>A reference genome for the long-term kleptoplast-retaining sea slug Elysia crispata morphotype clarki.</title>
        <authorList>
            <person name="Eastman K.E."/>
            <person name="Pendleton A.L."/>
            <person name="Shaikh M.A."/>
            <person name="Suttiyut T."/>
            <person name="Ogas R."/>
            <person name="Tomko P."/>
            <person name="Gavelis G."/>
            <person name="Widhalm J.R."/>
            <person name="Wisecaver J.H."/>
        </authorList>
    </citation>
    <scope>NUCLEOTIDE SEQUENCE</scope>
    <source>
        <strain evidence="3">ECLA1</strain>
    </source>
</reference>
<dbReference type="Proteomes" id="UP001283361">
    <property type="component" value="Unassembled WGS sequence"/>
</dbReference>
<evidence type="ECO:0000313" key="4">
    <source>
        <dbReference type="Proteomes" id="UP001283361"/>
    </source>
</evidence>
<protein>
    <submittedName>
        <fullName evidence="3">Uncharacterized protein</fullName>
    </submittedName>
</protein>
<organism evidence="3 4">
    <name type="scientific">Elysia crispata</name>
    <name type="common">lettuce slug</name>
    <dbReference type="NCBI Taxonomy" id="231223"/>
    <lineage>
        <taxon>Eukaryota</taxon>
        <taxon>Metazoa</taxon>
        <taxon>Spiralia</taxon>
        <taxon>Lophotrochozoa</taxon>
        <taxon>Mollusca</taxon>
        <taxon>Gastropoda</taxon>
        <taxon>Heterobranchia</taxon>
        <taxon>Euthyneura</taxon>
        <taxon>Panpulmonata</taxon>
        <taxon>Sacoglossa</taxon>
        <taxon>Placobranchoidea</taxon>
        <taxon>Plakobranchidae</taxon>
        <taxon>Elysia</taxon>
    </lineage>
</organism>
<keyword evidence="2" id="KW-0812">Transmembrane</keyword>
<dbReference type="AlphaFoldDB" id="A0AAE0ZHS7"/>
<evidence type="ECO:0000313" key="3">
    <source>
        <dbReference type="EMBL" id="KAK3769659.1"/>
    </source>
</evidence>
<evidence type="ECO:0000256" key="2">
    <source>
        <dbReference type="SAM" id="Phobius"/>
    </source>
</evidence>
<comment type="caution">
    <text evidence="3">The sequence shown here is derived from an EMBL/GenBank/DDBJ whole genome shotgun (WGS) entry which is preliminary data.</text>
</comment>
<sequence>MSAFSSRHSRTTEGDSSCFSPEAEASTNEEFIIHPLRQTLKILYVLFWKTYRSLLHQWPWVLAIYFGILINFIIGCAILRSLFPFKVTNATSAPVDLEIARDWVLSGSPTDGVVFIGYAPRYPLIEALMEEAERILLQNGLPTGINEYSKELNNTNSRPAVPFVRF</sequence>
<accession>A0AAE0ZHS7</accession>
<gene>
    <name evidence="3" type="ORF">RRG08_004911</name>
</gene>
<keyword evidence="2" id="KW-1133">Transmembrane helix</keyword>
<feature type="transmembrane region" description="Helical" evidence="2">
    <location>
        <begin position="58"/>
        <end position="79"/>
    </location>
</feature>
<evidence type="ECO:0000256" key="1">
    <source>
        <dbReference type="SAM" id="MobiDB-lite"/>
    </source>
</evidence>
<feature type="region of interest" description="Disordered" evidence="1">
    <location>
        <begin position="1"/>
        <end position="21"/>
    </location>
</feature>
<dbReference type="EMBL" id="JAWDGP010003892">
    <property type="protein sequence ID" value="KAK3769659.1"/>
    <property type="molecule type" value="Genomic_DNA"/>
</dbReference>
<name>A0AAE0ZHS7_9GAST</name>
<proteinExistence type="predicted"/>